<dbReference type="InterPro" id="IPR000847">
    <property type="entry name" value="LysR_HTH_N"/>
</dbReference>
<dbReference type="Pfam" id="PF00126">
    <property type="entry name" value="HTH_1"/>
    <property type="match status" value="1"/>
</dbReference>
<proteinExistence type="inferred from homology"/>
<dbReference type="PROSITE" id="PS50931">
    <property type="entry name" value="HTH_LYSR"/>
    <property type="match status" value="1"/>
</dbReference>
<sequence>MDRIESMRIFVRAAIVGSFAAVAEETGLSGPMVGKHVKALEQAAGARLINRTTRRQSLTEIGLSYFARCKDILAEIDALDRFAAESAGIRGKLRISMPVHFGRHCASPILLRLLLAHPELELELSFSDQLLDLATGRFDLAVRTGTLEDRSDHMARRIARQRMVVCAAPRYLAENGAPESLADLGHHAALLYGRDGRIAPWMFPSSEGPAREVSVKPRAVLDDLDAIADAAADGLGIAWLPLWLVRRRIAAGALEQILEDEGEYPYDCHAVWLATPFMQTKVRLAIDALASQLPRLMD</sequence>
<keyword evidence="4" id="KW-0804">Transcription</keyword>
<dbReference type="Gene3D" id="1.10.10.10">
    <property type="entry name" value="Winged helix-like DNA-binding domain superfamily/Winged helix DNA-binding domain"/>
    <property type="match status" value="1"/>
</dbReference>
<evidence type="ECO:0000256" key="4">
    <source>
        <dbReference type="ARBA" id="ARBA00023163"/>
    </source>
</evidence>
<comment type="similarity">
    <text evidence="1">Belongs to the LysR transcriptional regulatory family.</text>
</comment>
<evidence type="ECO:0000313" key="6">
    <source>
        <dbReference type="EMBL" id="TGX38290.1"/>
    </source>
</evidence>
<evidence type="ECO:0000256" key="1">
    <source>
        <dbReference type="ARBA" id="ARBA00009437"/>
    </source>
</evidence>
<dbReference type="GO" id="GO:0003700">
    <property type="term" value="F:DNA-binding transcription factor activity"/>
    <property type="evidence" value="ECO:0007669"/>
    <property type="project" value="InterPro"/>
</dbReference>
<keyword evidence="3" id="KW-0238">DNA-binding</keyword>
<dbReference type="OrthoDB" id="9786526at2"/>
<name>A0A4S1WAF6_9SPHN</name>
<dbReference type="AlphaFoldDB" id="A0A4S1WAF6"/>
<evidence type="ECO:0000256" key="2">
    <source>
        <dbReference type="ARBA" id="ARBA00023015"/>
    </source>
</evidence>
<dbReference type="Pfam" id="PF03466">
    <property type="entry name" value="LysR_substrate"/>
    <property type="match status" value="1"/>
</dbReference>
<dbReference type="EMBL" id="SRXU01000010">
    <property type="protein sequence ID" value="TGX38290.1"/>
    <property type="molecule type" value="Genomic_DNA"/>
</dbReference>
<evidence type="ECO:0000259" key="5">
    <source>
        <dbReference type="PROSITE" id="PS50931"/>
    </source>
</evidence>
<evidence type="ECO:0000256" key="3">
    <source>
        <dbReference type="ARBA" id="ARBA00023125"/>
    </source>
</evidence>
<organism evidence="6 7">
    <name type="scientific">Sphingomonas naasensis</name>
    <dbReference type="NCBI Taxonomy" id="1344951"/>
    <lineage>
        <taxon>Bacteria</taxon>
        <taxon>Pseudomonadati</taxon>
        <taxon>Pseudomonadota</taxon>
        <taxon>Alphaproteobacteria</taxon>
        <taxon>Sphingomonadales</taxon>
        <taxon>Sphingomonadaceae</taxon>
        <taxon>Sphingomonas</taxon>
    </lineage>
</organism>
<evidence type="ECO:0000313" key="7">
    <source>
        <dbReference type="Proteomes" id="UP000309848"/>
    </source>
</evidence>
<comment type="caution">
    <text evidence="6">The sequence shown here is derived from an EMBL/GenBank/DDBJ whole genome shotgun (WGS) entry which is preliminary data.</text>
</comment>
<dbReference type="PANTHER" id="PTHR30537:SF5">
    <property type="entry name" value="HTH-TYPE TRANSCRIPTIONAL ACTIVATOR TTDR-RELATED"/>
    <property type="match status" value="1"/>
</dbReference>
<dbReference type="GO" id="GO:0003677">
    <property type="term" value="F:DNA binding"/>
    <property type="evidence" value="ECO:0007669"/>
    <property type="project" value="UniProtKB-KW"/>
</dbReference>
<feature type="domain" description="HTH lysR-type" evidence="5">
    <location>
        <begin position="1"/>
        <end position="59"/>
    </location>
</feature>
<protein>
    <submittedName>
        <fullName evidence="6">LysR family transcriptional regulator</fullName>
    </submittedName>
</protein>
<dbReference type="InterPro" id="IPR036390">
    <property type="entry name" value="WH_DNA-bd_sf"/>
</dbReference>
<dbReference type="SUPFAM" id="SSF53850">
    <property type="entry name" value="Periplasmic binding protein-like II"/>
    <property type="match status" value="1"/>
</dbReference>
<dbReference type="Proteomes" id="UP000309848">
    <property type="component" value="Unassembled WGS sequence"/>
</dbReference>
<dbReference type="InterPro" id="IPR036388">
    <property type="entry name" value="WH-like_DNA-bd_sf"/>
</dbReference>
<accession>A0A4S1WAF6</accession>
<dbReference type="InterPro" id="IPR058163">
    <property type="entry name" value="LysR-type_TF_proteobact-type"/>
</dbReference>
<dbReference type="SUPFAM" id="SSF46785">
    <property type="entry name" value="Winged helix' DNA-binding domain"/>
    <property type="match status" value="1"/>
</dbReference>
<gene>
    <name evidence="6" type="ORF">E5A74_18900</name>
</gene>
<dbReference type="PANTHER" id="PTHR30537">
    <property type="entry name" value="HTH-TYPE TRANSCRIPTIONAL REGULATOR"/>
    <property type="match status" value="1"/>
</dbReference>
<keyword evidence="7" id="KW-1185">Reference proteome</keyword>
<keyword evidence="2" id="KW-0805">Transcription regulation</keyword>
<dbReference type="InterPro" id="IPR005119">
    <property type="entry name" value="LysR_subst-bd"/>
</dbReference>
<dbReference type="Gene3D" id="3.40.190.290">
    <property type="match status" value="1"/>
</dbReference>
<reference evidence="6 7" key="1">
    <citation type="submission" date="2019-04" db="EMBL/GenBank/DDBJ databases">
        <title>Sphingomonas psychrotolerans sp. nov., isolated from soil in the Tianshan Mountains, Xinjiang, China.</title>
        <authorList>
            <person name="Luo Y."/>
            <person name="Sheng H."/>
        </authorList>
    </citation>
    <scope>NUCLEOTIDE SEQUENCE [LARGE SCALE GENOMIC DNA]</scope>
    <source>
        <strain evidence="6 7">KIS18-15</strain>
    </source>
</reference>